<keyword evidence="13" id="KW-1185">Reference proteome</keyword>
<evidence type="ECO:0000256" key="11">
    <source>
        <dbReference type="RuleBase" id="RU363075"/>
    </source>
</evidence>
<keyword evidence="8 11" id="KW-1133">Transmembrane helix</keyword>
<comment type="subcellular location">
    <subcellularLocation>
        <location evidence="1 11">Endoplasmic reticulum membrane</location>
        <topology evidence="1 11">Multi-pass membrane protein</topology>
    </subcellularLocation>
</comment>
<dbReference type="Pfam" id="PF03901">
    <property type="entry name" value="Glyco_transf_22"/>
    <property type="match status" value="2"/>
</dbReference>
<evidence type="ECO:0000256" key="3">
    <source>
        <dbReference type="ARBA" id="ARBA00022502"/>
    </source>
</evidence>
<keyword evidence="3" id="KW-0337">GPI-anchor biosynthesis</keyword>
<reference evidence="13" key="1">
    <citation type="submission" date="2011-05" db="EMBL/GenBank/DDBJ databases">
        <authorList>
            <person name="Richards S.R."/>
            <person name="Qu J."/>
            <person name="Jiang H."/>
            <person name="Jhangiani S.N."/>
            <person name="Agravi P."/>
            <person name="Goodspeed R."/>
            <person name="Gross S."/>
            <person name="Mandapat C."/>
            <person name="Jackson L."/>
            <person name="Mathew T."/>
            <person name="Pu L."/>
            <person name="Thornton R."/>
            <person name="Saada N."/>
            <person name="Wilczek-Boney K.B."/>
            <person name="Lee S."/>
            <person name="Kovar C."/>
            <person name="Wu Y."/>
            <person name="Scherer S.E."/>
            <person name="Worley K.C."/>
            <person name="Muzny D.M."/>
            <person name="Gibbs R."/>
        </authorList>
    </citation>
    <scope>NUCLEOTIDE SEQUENCE</scope>
    <source>
        <strain evidence="13">Brora</strain>
    </source>
</reference>
<evidence type="ECO:0000256" key="9">
    <source>
        <dbReference type="ARBA" id="ARBA00023136"/>
    </source>
</evidence>
<dbReference type="eggNOG" id="ENOG502SSJ8">
    <property type="taxonomic scope" value="Eukaryota"/>
</dbReference>
<dbReference type="Proteomes" id="UP000014500">
    <property type="component" value="Unassembled WGS sequence"/>
</dbReference>
<evidence type="ECO:0000256" key="1">
    <source>
        <dbReference type="ARBA" id="ARBA00004477"/>
    </source>
</evidence>
<evidence type="ECO:0000256" key="8">
    <source>
        <dbReference type="ARBA" id="ARBA00022989"/>
    </source>
</evidence>
<evidence type="ECO:0000256" key="4">
    <source>
        <dbReference type="ARBA" id="ARBA00022676"/>
    </source>
</evidence>
<keyword evidence="7 11" id="KW-0256">Endoplasmic reticulum</keyword>
<feature type="transmembrane region" description="Helical" evidence="11">
    <location>
        <begin position="22"/>
        <end position="40"/>
    </location>
</feature>
<dbReference type="GO" id="GO:0006506">
    <property type="term" value="P:GPI anchor biosynthetic process"/>
    <property type="evidence" value="ECO:0007669"/>
    <property type="project" value="UniProtKB-KW"/>
</dbReference>
<proteinExistence type="inferred from homology"/>
<evidence type="ECO:0000256" key="7">
    <source>
        <dbReference type="ARBA" id="ARBA00022824"/>
    </source>
</evidence>
<protein>
    <recommendedName>
        <fullName evidence="11">Mannosyltransferase</fullName>
        <ecNumber evidence="11">2.4.1.-</ecNumber>
    </recommendedName>
</protein>
<feature type="transmembrane region" description="Helical" evidence="11">
    <location>
        <begin position="359"/>
        <end position="379"/>
    </location>
</feature>
<dbReference type="PhylomeDB" id="T1IM57"/>
<dbReference type="PANTHER" id="PTHR22760">
    <property type="entry name" value="GLYCOSYLTRANSFERASE"/>
    <property type="match status" value="1"/>
</dbReference>
<feature type="transmembrane region" description="Helical" evidence="11">
    <location>
        <begin position="330"/>
        <end position="347"/>
    </location>
</feature>
<dbReference type="EMBL" id="JH430968">
    <property type="status" value="NOT_ANNOTATED_CDS"/>
    <property type="molecule type" value="Genomic_DNA"/>
</dbReference>
<dbReference type="PANTHER" id="PTHR22760:SF3">
    <property type="entry name" value="GPI MANNOSYLTRANSFERASE 4"/>
    <property type="match status" value="1"/>
</dbReference>
<organism evidence="12 13">
    <name type="scientific">Strigamia maritima</name>
    <name type="common">European centipede</name>
    <name type="synonym">Geophilus maritimus</name>
    <dbReference type="NCBI Taxonomy" id="126957"/>
    <lineage>
        <taxon>Eukaryota</taxon>
        <taxon>Metazoa</taxon>
        <taxon>Ecdysozoa</taxon>
        <taxon>Arthropoda</taxon>
        <taxon>Myriapoda</taxon>
        <taxon>Chilopoda</taxon>
        <taxon>Pleurostigmophora</taxon>
        <taxon>Geophilomorpha</taxon>
        <taxon>Linotaeniidae</taxon>
        <taxon>Strigamia</taxon>
    </lineage>
</organism>
<feature type="transmembrane region" description="Helical" evidence="11">
    <location>
        <begin position="218"/>
        <end position="237"/>
    </location>
</feature>
<keyword evidence="4 11" id="KW-0328">Glycosyltransferase</keyword>
<evidence type="ECO:0000256" key="6">
    <source>
        <dbReference type="ARBA" id="ARBA00022692"/>
    </source>
</evidence>
<evidence type="ECO:0000313" key="13">
    <source>
        <dbReference type="Proteomes" id="UP000014500"/>
    </source>
</evidence>
<evidence type="ECO:0000256" key="10">
    <source>
        <dbReference type="ARBA" id="ARBA00038466"/>
    </source>
</evidence>
<feature type="transmembrane region" description="Helical" evidence="11">
    <location>
        <begin position="249"/>
        <end position="268"/>
    </location>
</feature>
<dbReference type="InterPro" id="IPR005599">
    <property type="entry name" value="GPI_mannosylTrfase"/>
</dbReference>
<evidence type="ECO:0000256" key="2">
    <source>
        <dbReference type="ARBA" id="ARBA00004687"/>
    </source>
</evidence>
<dbReference type="SUPFAM" id="SSF48452">
    <property type="entry name" value="TPR-like"/>
    <property type="match status" value="1"/>
</dbReference>
<feature type="transmembrane region" description="Helical" evidence="11">
    <location>
        <begin position="127"/>
        <end position="146"/>
    </location>
</feature>
<dbReference type="GO" id="GO:0000026">
    <property type="term" value="F:alpha-1,2-mannosyltransferase activity"/>
    <property type="evidence" value="ECO:0007669"/>
    <property type="project" value="TreeGrafter"/>
</dbReference>
<dbReference type="EnsemblMetazoa" id="SMAR002051-RA">
    <property type="protein sequence ID" value="SMAR002051-PA"/>
    <property type="gene ID" value="SMAR002051"/>
</dbReference>
<dbReference type="GO" id="GO:0005789">
    <property type="term" value="C:endoplasmic reticulum membrane"/>
    <property type="evidence" value="ECO:0007669"/>
    <property type="project" value="UniProtKB-SubCell"/>
</dbReference>
<comment type="pathway">
    <text evidence="2">Glycolipid biosynthesis; glycosylphosphatidylinositol-anchor biosynthesis.</text>
</comment>
<keyword evidence="6 11" id="KW-0812">Transmembrane</keyword>
<dbReference type="OMA" id="YSEWIVF"/>
<evidence type="ECO:0000313" key="12">
    <source>
        <dbReference type="EnsemblMetazoa" id="SMAR002051-PA"/>
    </source>
</evidence>
<dbReference type="HOGENOM" id="CLU_366107_0_0_1"/>
<name>T1IM57_STRMM</name>
<dbReference type="AlphaFoldDB" id="T1IM57"/>
<comment type="similarity">
    <text evidence="10">Belongs to the glycosyltransferase 22 family. PIGZ subfamily.</text>
</comment>
<feature type="transmembrane region" description="Helical" evidence="11">
    <location>
        <begin position="158"/>
        <end position="175"/>
    </location>
</feature>
<keyword evidence="5" id="KW-0808">Transferase</keyword>
<sequence length="687" mass="79722">MSNDAPSTSTDFKPEFGLFPRYSIYFLAFFVVCNRVSIAINDENLWMIHPDEIFQSVEIAHSEAYGYGFRPYEYIAPPPDGATNLSISEARYFSLGMYSMRSWLYPRTYQLLFSIKECLNFTSLSPYYVAKVFHSTFASLLPFSVYKFSFSIYRNSDTAFISAFFVAFSSSLIVLGTRTLIQSFNSPIIFSLMTLMIKKQKTSESEHFNAIKHYVCGIGFGLVLSMRVDIAIFYSILTVTFYSYFEKSLYLLTGFITGLSLGGLNDYLNYGHLFISSRNWFAFQINSHITLILLIFSTIFIFYQFFTFFFPIFVFAHQPKPKPKPTFTSTFNRLWLATVYLLLIYSLNKHKEIRFIHDALVLVQISLAGMALLICRYVYNIIPFGTRLNILKLIVYGELLIYSVENRLKYPRASNPESIKPWAYAGLVESGLVNRALSFISEQRDVTGVLIDYSIHMTGAYTLLHHNVPIISKTHFEFREWVPEIRVNTSRFVRVNTIDRIKNFISVYNVQLLLKYVIKTAEYNYFLTTGGRGLPKRGFRQVFNTSNNQVRVYKRSRSRTEREDLIQYGDRLPTGTNSTILEYESSWLITLELYEKAVERLEFCVTLDAERIRTWQLLQLAYLKLGRISDADDAIKRCNRVNGRAECAKKQEKVVLHSEYQLNNTFRKIILYPEERGTLLAMTGRCF</sequence>
<feature type="transmembrane region" description="Helical" evidence="11">
    <location>
        <begin position="289"/>
        <end position="310"/>
    </location>
</feature>
<evidence type="ECO:0000256" key="5">
    <source>
        <dbReference type="ARBA" id="ARBA00022679"/>
    </source>
</evidence>
<dbReference type="InterPro" id="IPR011990">
    <property type="entry name" value="TPR-like_helical_dom_sf"/>
</dbReference>
<dbReference type="EC" id="2.4.1.-" evidence="11"/>
<keyword evidence="9 11" id="KW-0472">Membrane</keyword>
<accession>T1IM57</accession>
<reference evidence="12" key="2">
    <citation type="submission" date="2015-02" db="UniProtKB">
        <authorList>
            <consortium name="EnsemblMetazoa"/>
        </authorList>
    </citation>
    <scope>IDENTIFICATION</scope>
</reference>